<evidence type="ECO:0000313" key="1">
    <source>
        <dbReference type="EMBL" id="KAJ7305394.1"/>
    </source>
</evidence>
<protein>
    <submittedName>
        <fullName evidence="1">Uncharacterized protein</fullName>
    </submittedName>
</protein>
<dbReference type="AlphaFoldDB" id="A0AAD6Z3L8"/>
<dbReference type="Proteomes" id="UP001218218">
    <property type="component" value="Unassembled WGS sequence"/>
</dbReference>
<feature type="non-terminal residue" evidence="1">
    <location>
        <position position="107"/>
    </location>
</feature>
<dbReference type="EMBL" id="JARIHO010000097">
    <property type="protein sequence ID" value="KAJ7305394.1"/>
    <property type="molecule type" value="Genomic_DNA"/>
</dbReference>
<sequence>PLGLKWDCVNYSCAYDAVITCMYNICQDHAPKWSARLKTIGVHVEPLGTGFEAVVNKTRSLETVRDQLRTILSISNPTTFPMGPVYTYIDKLTDALFGDSFWGVDTV</sequence>
<organism evidence="1 2">
    <name type="scientific">Mycena albidolilacea</name>
    <dbReference type="NCBI Taxonomy" id="1033008"/>
    <lineage>
        <taxon>Eukaryota</taxon>
        <taxon>Fungi</taxon>
        <taxon>Dikarya</taxon>
        <taxon>Basidiomycota</taxon>
        <taxon>Agaricomycotina</taxon>
        <taxon>Agaricomycetes</taxon>
        <taxon>Agaricomycetidae</taxon>
        <taxon>Agaricales</taxon>
        <taxon>Marasmiineae</taxon>
        <taxon>Mycenaceae</taxon>
        <taxon>Mycena</taxon>
    </lineage>
</organism>
<accession>A0AAD6Z3L8</accession>
<feature type="non-terminal residue" evidence="1">
    <location>
        <position position="1"/>
    </location>
</feature>
<evidence type="ECO:0000313" key="2">
    <source>
        <dbReference type="Proteomes" id="UP001218218"/>
    </source>
</evidence>
<gene>
    <name evidence="1" type="ORF">DFH08DRAFT_670320</name>
</gene>
<comment type="caution">
    <text evidence="1">The sequence shown here is derived from an EMBL/GenBank/DDBJ whole genome shotgun (WGS) entry which is preliminary data.</text>
</comment>
<keyword evidence="2" id="KW-1185">Reference proteome</keyword>
<reference evidence="1" key="1">
    <citation type="submission" date="2023-03" db="EMBL/GenBank/DDBJ databases">
        <title>Massive genome expansion in bonnet fungi (Mycena s.s.) driven by repeated elements and novel gene families across ecological guilds.</title>
        <authorList>
            <consortium name="Lawrence Berkeley National Laboratory"/>
            <person name="Harder C.B."/>
            <person name="Miyauchi S."/>
            <person name="Viragh M."/>
            <person name="Kuo A."/>
            <person name="Thoen E."/>
            <person name="Andreopoulos B."/>
            <person name="Lu D."/>
            <person name="Skrede I."/>
            <person name="Drula E."/>
            <person name="Henrissat B."/>
            <person name="Morin E."/>
            <person name="Kohler A."/>
            <person name="Barry K."/>
            <person name="LaButti K."/>
            <person name="Morin E."/>
            <person name="Salamov A."/>
            <person name="Lipzen A."/>
            <person name="Mereny Z."/>
            <person name="Hegedus B."/>
            <person name="Baldrian P."/>
            <person name="Stursova M."/>
            <person name="Weitz H."/>
            <person name="Taylor A."/>
            <person name="Grigoriev I.V."/>
            <person name="Nagy L.G."/>
            <person name="Martin F."/>
            <person name="Kauserud H."/>
        </authorList>
    </citation>
    <scope>NUCLEOTIDE SEQUENCE</scope>
    <source>
        <strain evidence="1">CBHHK002</strain>
    </source>
</reference>
<name>A0AAD6Z3L8_9AGAR</name>
<proteinExistence type="predicted"/>